<accession>A0A385YVD7</accession>
<dbReference type="RefSeq" id="WP_119884158.1">
    <property type="nucleotide sequence ID" value="NZ_CP032418.1"/>
</dbReference>
<sequence>MLTRNQITHIKENSSLFSVELGHAHTIYIGSSDEVSYGLFTLRAGKSFWFYYNPKENVELQERYVVLAGSLKVSNPAFEKLVEPGETIDASIIDGLTECYAENETEILIEMSKDEYIKDFFETIAVQRDANAIEKVDGYTYHHCTRIKDYSLKLWTRLNQPVEGASNLRWGAYFHDIGKLKIPLDILNKKGPLTDLEWELMKQHASFGAELIRNHEIDWLHDCAFIVEQHHERYDGKGYPNGLKGDEISIEASIVSIVDAFDAMITNRVYRNALTMEEAIEEMKRGRGTQFHPTVLDEFLHMLEEIDYNWL</sequence>
<dbReference type="SUPFAM" id="SSF109604">
    <property type="entry name" value="HD-domain/PDEase-like"/>
    <property type="match status" value="1"/>
</dbReference>
<dbReference type="PANTHER" id="PTHR43155">
    <property type="entry name" value="CYCLIC DI-GMP PHOSPHODIESTERASE PA4108-RELATED"/>
    <property type="match status" value="1"/>
</dbReference>
<dbReference type="Proteomes" id="UP000265725">
    <property type="component" value="Chromosome"/>
</dbReference>
<dbReference type="AlphaFoldDB" id="A0A385YVD7"/>
<dbReference type="CDD" id="cd00077">
    <property type="entry name" value="HDc"/>
    <property type="match status" value="1"/>
</dbReference>
<dbReference type="KEGG" id="paek:D3873_11590"/>
<dbReference type="NCBIfam" id="TIGR00277">
    <property type="entry name" value="HDIG"/>
    <property type="match status" value="1"/>
</dbReference>
<protein>
    <submittedName>
        <fullName evidence="2">HD-GYP domain-containing protein</fullName>
    </submittedName>
</protein>
<evidence type="ECO:0000313" key="2">
    <source>
        <dbReference type="EMBL" id="AYC30441.1"/>
    </source>
</evidence>
<dbReference type="OrthoDB" id="9759601at2"/>
<dbReference type="Gene3D" id="1.10.3210.10">
    <property type="entry name" value="Hypothetical protein af1432"/>
    <property type="match status" value="1"/>
</dbReference>
<gene>
    <name evidence="2" type="ORF">D3873_11590</name>
</gene>
<dbReference type="EMBL" id="CP032418">
    <property type="protein sequence ID" value="AYC30441.1"/>
    <property type="molecule type" value="Genomic_DNA"/>
</dbReference>
<name>A0A385YVD7_9BACL</name>
<organism evidence="2 3">
    <name type="scientific">Paenisporosarcina cavernae</name>
    <dbReference type="NCBI Taxonomy" id="2320858"/>
    <lineage>
        <taxon>Bacteria</taxon>
        <taxon>Bacillati</taxon>
        <taxon>Bacillota</taxon>
        <taxon>Bacilli</taxon>
        <taxon>Bacillales</taxon>
        <taxon>Caryophanaceae</taxon>
        <taxon>Paenisporosarcina</taxon>
    </lineage>
</organism>
<reference evidence="3" key="1">
    <citation type="submission" date="2018-09" db="EMBL/GenBank/DDBJ databases">
        <authorList>
            <person name="Zhu H."/>
        </authorList>
    </citation>
    <scope>NUCLEOTIDE SEQUENCE [LARGE SCALE GENOMIC DNA]</scope>
    <source>
        <strain evidence="3">K2R23-3</strain>
    </source>
</reference>
<dbReference type="Pfam" id="PF13487">
    <property type="entry name" value="HD_5"/>
    <property type="match status" value="1"/>
</dbReference>
<evidence type="ECO:0000313" key="3">
    <source>
        <dbReference type="Proteomes" id="UP000265725"/>
    </source>
</evidence>
<dbReference type="InterPro" id="IPR003607">
    <property type="entry name" value="HD/PDEase_dom"/>
</dbReference>
<proteinExistence type="predicted"/>
<feature type="domain" description="HD-GYP" evidence="1">
    <location>
        <begin position="118"/>
        <end position="311"/>
    </location>
</feature>
<dbReference type="InterPro" id="IPR006675">
    <property type="entry name" value="HDIG_dom"/>
</dbReference>
<keyword evidence="3" id="KW-1185">Reference proteome</keyword>
<dbReference type="SMART" id="SM00471">
    <property type="entry name" value="HDc"/>
    <property type="match status" value="1"/>
</dbReference>
<evidence type="ECO:0000259" key="1">
    <source>
        <dbReference type="PROSITE" id="PS51832"/>
    </source>
</evidence>
<dbReference type="InterPro" id="IPR037522">
    <property type="entry name" value="HD_GYP_dom"/>
</dbReference>
<dbReference type="PROSITE" id="PS51832">
    <property type="entry name" value="HD_GYP"/>
    <property type="match status" value="1"/>
</dbReference>